<proteinExistence type="predicted"/>
<dbReference type="EMBL" id="JALNTZ010000001">
    <property type="protein sequence ID" value="KAJ3664899.1"/>
    <property type="molecule type" value="Genomic_DNA"/>
</dbReference>
<reference evidence="1" key="1">
    <citation type="journal article" date="2023" name="G3 (Bethesda)">
        <title>Whole genome assemblies of Zophobas morio and Tenebrio molitor.</title>
        <authorList>
            <person name="Kaur S."/>
            <person name="Stinson S.A."/>
            <person name="diCenzo G.C."/>
        </authorList>
    </citation>
    <scope>NUCLEOTIDE SEQUENCE</scope>
    <source>
        <strain evidence="1">QUZm001</strain>
    </source>
</reference>
<sequence length="115" mass="13529">MKKQVAARKELGKMIKEAKEKAWKTLVRDLENDIWGKAYPIVTKRYGIKKRECLDTQEQLEWAKKLFPNEDKEDGEKTWEKRLTGDIPEFTLDELVKATKRLKNRKAPGLDQIVN</sequence>
<name>A0AA38MRH0_9CUCU</name>
<evidence type="ECO:0000313" key="2">
    <source>
        <dbReference type="Proteomes" id="UP001168821"/>
    </source>
</evidence>
<dbReference type="Proteomes" id="UP001168821">
    <property type="component" value="Unassembled WGS sequence"/>
</dbReference>
<organism evidence="1 2">
    <name type="scientific">Zophobas morio</name>
    <dbReference type="NCBI Taxonomy" id="2755281"/>
    <lineage>
        <taxon>Eukaryota</taxon>
        <taxon>Metazoa</taxon>
        <taxon>Ecdysozoa</taxon>
        <taxon>Arthropoda</taxon>
        <taxon>Hexapoda</taxon>
        <taxon>Insecta</taxon>
        <taxon>Pterygota</taxon>
        <taxon>Neoptera</taxon>
        <taxon>Endopterygota</taxon>
        <taxon>Coleoptera</taxon>
        <taxon>Polyphaga</taxon>
        <taxon>Cucujiformia</taxon>
        <taxon>Tenebrionidae</taxon>
        <taxon>Zophobas</taxon>
    </lineage>
</organism>
<comment type="caution">
    <text evidence="1">The sequence shown here is derived from an EMBL/GenBank/DDBJ whole genome shotgun (WGS) entry which is preliminary data.</text>
</comment>
<gene>
    <name evidence="1" type="ORF">Zmor_000434</name>
</gene>
<keyword evidence="2" id="KW-1185">Reference proteome</keyword>
<accession>A0AA38MRH0</accession>
<protein>
    <submittedName>
        <fullName evidence="1">Uncharacterized protein</fullName>
    </submittedName>
</protein>
<evidence type="ECO:0000313" key="1">
    <source>
        <dbReference type="EMBL" id="KAJ3664899.1"/>
    </source>
</evidence>
<dbReference type="AlphaFoldDB" id="A0AA38MRH0"/>